<organism evidence="1 2">
    <name type="scientific">Stenotrophomonas pictorum JCM 9942</name>
    <dbReference type="NCBI Taxonomy" id="1236960"/>
    <lineage>
        <taxon>Bacteria</taxon>
        <taxon>Pseudomonadati</taxon>
        <taxon>Pseudomonadota</taxon>
        <taxon>Gammaproteobacteria</taxon>
        <taxon>Lysobacterales</taxon>
        <taxon>Lysobacteraceae</taxon>
        <taxon>Stenotrophomonas</taxon>
    </lineage>
</organism>
<keyword evidence="2" id="KW-1185">Reference proteome</keyword>
<name>A0A0R0A5J9_9GAMM</name>
<dbReference type="InterPro" id="IPR043132">
    <property type="entry name" value="BCAT-like_C"/>
</dbReference>
<dbReference type="RefSeq" id="WP_054659047.1">
    <property type="nucleotide sequence ID" value="NZ_BAZI01000136.1"/>
</dbReference>
<evidence type="ECO:0000313" key="1">
    <source>
        <dbReference type="EMBL" id="KRG39929.1"/>
    </source>
</evidence>
<dbReference type="Gene3D" id="3.20.10.10">
    <property type="entry name" value="D-amino Acid Aminotransferase, subunit A, domain 2"/>
    <property type="match status" value="1"/>
</dbReference>
<dbReference type="Gene3D" id="3.30.470.10">
    <property type="match status" value="1"/>
</dbReference>
<dbReference type="GO" id="GO:0008483">
    <property type="term" value="F:transaminase activity"/>
    <property type="evidence" value="ECO:0007669"/>
    <property type="project" value="UniProtKB-KW"/>
</dbReference>
<evidence type="ECO:0000313" key="2">
    <source>
        <dbReference type="Proteomes" id="UP000050836"/>
    </source>
</evidence>
<comment type="caution">
    <text evidence="1">The sequence shown here is derived from an EMBL/GenBank/DDBJ whole genome shotgun (WGS) entry which is preliminary data.</text>
</comment>
<dbReference type="InterPro" id="IPR036038">
    <property type="entry name" value="Aminotransferase-like"/>
</dbReference>
<reference evidence="1 2" key="1">
    <citation type="submission" date="2015-10" db="EMBL/GenBank/DDBJ databases">
        <title>Genome sequencing and analysis of members of genus Stenotrophomonas.</title>
        <authorList>
            <person name="Patil P.P."/>
            <person name="Midha S."/>
            <person name="Patil P.B."/>
        </authorList>
    </citation>
    <scope>NUCLEOTIDE SEQUENCE [LARGE SCALE GENOMIC DNA]</scope>
    <source>
        <strain evidence="1 2">JCM 9942</strain>
    </source>
</reference>
<dbReference type="SUPFAM" id="SSF56752">
    <property type="entry name" value="D-aminoacid aminotransferase-like PLP-dependent enzymes"/>
    <property type="match status" value="1"/>
</dbReference>
<dbReference type="NCBIfam" id="NF006734">
    <property type="entry name" value="PRK09266.1"/>
    <property type="match status" value="1"/>
</dbReference>
<accession>A0A0R0A5J9</accession>
<dbReference type="InterPro" id="IPR001544">
    <property type="entry name" value="Aminotrans_IV"/>
</dbReference>
<keyword evidence="1" id="KW-0032">Aminotransferase</keyword>
<dbReference type="InterPro" id="IPR043131">
    <property type="entry name" value="BCAT-like_N"/>
</dbReference>
<sequence>MFCNGEPVDAALVSAALVNYGHFTSLQVRGGAVQGWALHMQRLQQGTRELFDATLDEGQLRAWLRQALQHGELVDASVRITVFARDFDFRRPLRAVPVDVLIAVGAPAARPALARSVLPLAYQRDLPHIKHLGTFPLFHHRRQAVQQGFDDAVFVDTAGRISEGSTWNIVFWDGAQVVWPQAAALRGTTEQLLVDGLQWQGERQLRREVMLDALAAFRGAAACNASGVWSLARIGDQRFGGSDELLLRLQQAQAHAAWQPL</sequence>
<proteinExistence type="predicted"/>
<gene>
    <name evidence="1" type="ORF">ARC78_13300</name>
</gene>
<dbReference type="EMBL" id="LLXS01000039">
    <property type="protein sequence ID" value="KRG39929.1"/>
    <property type="molecule type" value="Genomic_DNA"/>
</dbReference>
<keyword evidence="1" id="KW-0808">Transferase</keyword>
<dbReference type="AlphaFoldDB" id="A0A0R0A5J9"/>
<protein>
    <submittedName>
        <fullName evidence="1">Aminotransferase</fullName>
    </submittedName>
</protein>
<dbReference type="Proteomes" id="UP000050836">
    <property type="component" value="Unassembled WGS sequence"/>
</dbReference>
<dbReference type="Pfam" id="PF01063">
    <property type="entry name" value="Aminotran_4"/>
    <property type="match status" value="1"/>
</dbReference>
<dbReference type="OrthoDB" id="8912228at2"/>